<sequence length="88" mass="10461">MEMLILFDCMVLIFNALCGRFIMSICAICGRKKLSTIWKYYPVFYHKSEDACRLNKKRKITLRKILVTPDRSVYPQKGEYRLLSVLMF</sequence>
<protein>
    <submittedName>
        <fullName evidence="1">Uncharacterized protein</fullName>
    </submittedName>
</protein>
<dbReference type="EMBL" id="JAVDQY010000003">
    <property type="protein sequence ID" value="MDR6527386.1"/>
    <property type="molecule type" value="Genomic_DNA"/>
</dbReference>
<proteinExistence type="predicted"/>
<comment type="caution">
    <text evidence="1">The sequence shown here is derived from an EMBL/GenBank/DDBJ whole genome shotgun (WGS) entry which is preliminary data.</text>
</comment>
<accession>A0AAE4C2D0</accession>
<dbReference type="Proteomes" id="UP001184861">
    <property type="component" value="Unassembled WGS sequence"/>
</dbReference>
<reference evidence="1" key="1">
    <citation type="submission" date="2023-07" db="EMBL/GenBank/DDBJ databases">
        <title>Sorghum-associated microbial communities from plants grown in Nebraska, USA.</title>
        <authorList>
            <person name="Schachtman D."/>
        </authorList>
    </citation>
    <scope>NUCLEOTIDE SEQUENCE</scope>
    <source>
        <strain evidence="1">DS2360</strain>
    </source>
</reference>
<organism evidence="1 2">
    <name type="scientific">Chryseobacterium rhizosphaerae</name>
    <dbReference type="NCBI Taxonomy" id="395937"/>
    <lineage>
        <taxon>Bacteria</taxon>
        <taxon>Pseudomonadati</taxon>
        <taxon>Bacteroidota</taxon>
        <taxon>Flavobacteriia</taxon>
        <taxon>Flavobacteriales</taxon>
        <taxon>Weeksellaceae</taxon>
        <taxon>Chryseobacterium group</taxon>
        <taxon>Chryseobacterium</taxon>
    </lineage>
</organism>
<dbReference type="AlphaFoldDB" id="A0AAE4C2D0"/>
<evidence type="ECO:0000313" key="2">
    <source>
        <dbReference type="Proteomes" id="UP001184861"/>
    </source>
</evidence>
<evidence type="ECO:0000313" key="1">
    <source>
        <dbReference type="EMBL" id="MDR6527386.1"/>
    </source>
</evidence>
<name>A0AAE4C2D0_9FLAO</name>
<gene>
    <name evidence="1" type="ORF">J2787_002778</name>
</gene>